<keyword evidence="3 5" id="KW-1133">Transmembrane helix</keyword>
<evidence type="ECO:0000256" key="4">
    <source>
        <dbReference type="ARBA" id="ARBA00023136"/>
    </source>
</evidence>
<comment type="similarity">
    <text evidence="5">Belongs to the UPF0397 family.</text>
</comment>
<dbReference type="STRING" id="84521.SAMN04487994_103411"/>
<feature type="transmembrane region" description="Helical" evidence="5">
    <location>
        <begin position="144"/>
        <end position="167"/>
    </location>
</feature>
<dbReference type="EMBL" id="PNHE01000035">
    <property type="protein sequence ID" value="PMC57919.1"/>
    <property type="molecule type" value="Genomic_DNA"/>
</dbReference>
<protein>
    <recommendedName>
        <fullName evidence="5">UPF0397 protein CJ205_07075</fullName>
    </recommendedName>
</protein>
<dbReference type="Gene3D" id="1.10.1760.20">
    <property type="match status" value="1"/>
</dbReference>
<keyword evidence="7" id="KW-1185">Reference proteome</keyword>
<dbReference type="NCBIfam" id="NF010182">
    <property type="entry name" value="PRK13661.1"/>
    <property type="match status" value="1"/>
</dbReference>
<dbReference type="InterPro" id="IPR009825">
    <property type="entry name" value="ECF_substrate-spec-like"/>
</dbReference>
<proteinExistence type="inferred from homology"/>
<dbReference type="Pfam" id="PF07155">
    <property type="entry name" value="ECF-ribofla_trS"/>
    <property type="match status" value="1"/>
</dbReference>
<gene>
    <name evidence="6" type="ORF">CJ205_07075</name>
</gene>
<sequence length="184" mass="19932">MKKQHPVTQTVATAIGAAIFFILMKFIAIPTPIPNTTIQVSYGFLALFAGVFGPVPAALAAFIGHYLTDVTTYGQAWFGWIVASSFVGYGLGYVLRNNQIEQGIADNALFKRFIVGEIIVNALAWALIAPILDMIVYREPQLKLILQGGAATILNAIGTGVIGWILIKLYANTRTKSRSLSKDD</sequence>
<accession>A0A1G8MM73</accession>
<feature type="transmembrane region" description="Helical" evidence="5">
    <location>
        <begin position="76"/>
        <end position="94"/>
    </location>
</feature>
<dbReference type="InterPro" id="IPR022914">
    <property type="entry name" value="UPF0397"/>
</dbReference>
<evidence type="ECO:0000256" key="3">
    <source>
        <dbReference type="ARBA" id="ARBA00022989"/>
    </source>
</evidence>
<dbReference type="HAMAP" id="MF_01572">
    <property type="entry name" value="UPF0397"/>
    <property type="match status" value="1"/>
</dbReference>
<feature type="transmembrane region" description="Helical" evidence="5">
    <location>
        <begin position="40"/>
        <end position="64"/>
    </location>
</feature>
<evidence type="ECO:0000256" key="1">
    <source>
        <dbReference type="ARBA" id="ARBA00022475"/>
    </source>
</evidence>
<feature type="transmembrane region" description="Helical" evidence="5">
    <location>
        <begin position="6"/>
        <end position="28"/>
    </location>
</feature>
<feature type="transmembrane region" description="Helical" evidence="5">
    <location>
        <begin position="114"/>
        <end position="132"/>
    </location>
</feature>
<dbReference type="Proteomes" id="UP000235682">
    <property type="component" value="Unassembled WGS sequence"/>
</dbReference>
<evidence type="ECO:0000313" key="6">
    <source>
        <dbReference type="EMBL" id="PMC57919.1"/>
    </source>
</evidence>
<dbReference type="RefSeq" id="WP_092085782.1">
    <property type="nucleotide sequence ID" value="NZ_FNEL01000034.1"/>
</dbReference>
<comment type="subcellular location">
    <subcellularLocation>
        <location evidence="5">Cell membrane</location>
        <topology evidence="5">Multi-pass membrane protein</topology>
    </subcellularLocation>
</comment>
<evidence type="ECO:0000256" key="2">
    <source>
        <dbReference type="ARBA" id="ARBA00022692"/>
    </source>
</evidence>
<keyword evidence="4 5" id="KW-0472">Membrane</keyword>
<keyword evidence="1 5" id="KW-1003">Cell membrane</keyword>
<evidence type="ECO:0000313" key="7">
    <source>
        <dbReference type="Proteomes" id="UP000235682"/>
    </source>
</evidence>
<reference evidence="6 7" key="1">
    <citation type="submission" date="2017-09" db="EMBL/GenBank/DDBJ databases">
        <title>Bacterial strain isolated from the female urinary microbiota.</title>
        <authorList>
            <person name="Thomas-White K."/>
            <person name="Kumar N."/>
            <person name="Forster S."/>
            <person name="Putonti C."/>
            <person name="Lawley T."/>
            <person name="Wolfe A.J."/>
        </authorList>
    </citation>
    <scope>NUCLEOTIDE SEQUENCE [LARGE SCALE GENOMIC DNA]</scope>
    <source>
        <strain evidence="6 7">UMB0852</strain>
    </source>
</reference>
<dbReference type="AlphaFoldDB" id="A0A1G8MM73"/>
<dbReference type="GO" id="GO:0005886">
    <property type="term" value="C:plasma membrane"/>
    <property type="evidence" value="ECO:0007669"/>
    <property type="project" value="UniProtKB-SubCell"/>
</dbReference>
<organism evidence="6 7">
    <name type="scientific">Dolosicoccus paucivorans</name>
    <dbReference type="NCBI Taxonomy" id="84521"/>
    <lineage>
        <taxon>Bacteria</taxon>
        <taxon>Bacillati</taxon>
        <taxon>Bacillota</taxon>
        <taxon>Bacilli</taxon>
        <taxon>Lactobacillales</taxon>
        <taxon>Aerococcaceae</taxon>
        <taxon>Dolosicoccus</taxon>
    </lineage>
</organism>
<evidence type="ECO:0000256" key="5">
    <source>
        <dbReference type="HAMAP-Rule" id="MF_01572"/>
    </source>
</evidence>
<dbReference type="PANTHER" id="PTHR37815:SF3">
    <property type="entry name" value="UPF0397 PROTEIN SPR0429"/>
    <property type="match status" value="1"/>
</dbReference>
<dbReference type="PANTHER" id="PTHR37815">
    <property type="entry name" value="UPF0397 PROTEIN BC_2624-RELATED"/>
    <property type="match status" value="1"/>
</dbReference>
<keyword evidence="2 5" id="KW-0812">Transmembrane</keyword>
<name>A0A1G8MM73_9LACT</name>
<dbReference type="OrthoDB" id="4550662at2"/>
<comment type="caution">
    <text evidence="6">The sequence shown here is derived from an EMBL/GenBank/DDBJ whole genome shotgun (WGS) entry which is preliminary data.</text>
</comment>